<comment type="cofactor">
    <cofactor evidence="1">
        <name>[4Fe-4S] cluster</name>
        <dbReference type="ChEBI" id="CHEBI:49883"/>
    </cofactor>
</comment>
<dbReference type="NCBIfam" id="TIGR01341">
    <property type="entry name" value="aconitase_1"/>
    <property type="match status" value="1"/>
</dbReference>
<keyword evidence="4" id="KW-0479">Metal-binding</keyword>
<proteinExistence type="inferred from homology"/>
<dbReference type="NCBIfam" id="NF006757">
    <property type="entry name" value="PRK09277.1"/>
    <property type="match status" value="1"/>
</dbReference>
<dbReference type="GO" id="GO:0003994">
    <property type="term" value="F:aconitate hydratase activity"/>
    <property type="evidence" value="ECO:0007669"/>
    <property type="project" value="UniProtKB-EC"/>
</dbReference>
<comment type="similarity">
    <text evidence="2 8">Belongs to the aconitase/IPM isomerase family.</text>
</comment>
<evidence type="ECO:0000256" key="2">
    <source>
        <dbReference type="ARBA" id="ARBA00007185"/>
    </source>
</evidence>
<dbReference type="InterPro" id="IPR015928">
    <property type="entry name" value="Aconitase/3IPM_dehydase_swvl"/>
</dbReference>
<dbReference type="SUPFAM" id="SSF53732">
    <property type="entry name" value="Aconitase iron-sulfur domain"/>
    <property type="match status" value="1"/>
</dbReference>
<name>A0ABT8EKY7_9BURK</name>
<dbReference type="Gene3D" id="3.30.499.10">
    <property type="entry name" value="Aconitase, domain 3"/>
    <property type="match status" value="2"/>
</dbReference>
<dbReference type="Gene3D" id="3.20.19.10">
    <property type="entry name" value="Aconitase, domain 4"/>
    <property type="match status" value="1"/>
</dbReference>
<dbReference type="InterPro" id="IPR036008">
    <property type="entry name" value="Aconitase_4Fe-4S_dom"/>
</dbReference>
<keyword evidence="8" id="KW-0004">4Fe-4S</keyword>
<dbReference type="RefSeq" id="WP_266123035.1">
    <property type="nucleotide sequence ID" value="NZ_JAJHNU010000003.1"/>
</dbReference>
<evidence type="ECO:0000256" key="1">
    <source>
        <dbReference type="ARBA" id="ARBA00001966"/>
    </source>
</evidence>
<dbReference type="NCBIfam" id="NF009520">
    <property type="entry name" value="PRK12881.1"/>
    <property type="match status" value="1"/>
</dbReference>
<comment type="catalytic activity">
    <reaction evidence="7 8">
        <text>citrate = D-threo-isocitrate</text>
        <dbReference type="Rhea" id="RHEA:10336"/>
        <dbReference type="ChEBI" id="CHEBI:15562"/>
        <dbReference type="ChEBI" id="CHEBI:16947"/>
        <dbReference type="EC" id="4.2.1.3"/>
    </reaction>
</comment>
<dbReference type="InterPro" id="IPR000573">
    <property type="entry name" value="AconitaseA/IPMdHydase_ssu_swvl"/>
</dbReference>
<dbReference type="EMBL" id="JAJHNU010000003">
    <property type="protein sequence ID" value="MDN4121958.1"/>
    <property type="molecule type" value="Genomic_DNA"/>
</dbReference>
<comment type="function">
    <text evidence="8">Catalyzes the isomerization of citrate to isocitrate via cis-aconitate.</text>
</comment>
<dbReference type="InterPro" id="IPR015931">
    <property type="entry name" value="Acnase/IPM_dHydase_lsu_aba_1/3"/>
</dbReference>
<evidence type="ECO:0000313" key="11">
    <source>
        <dbReference type="EMBL" id="MDN4121958.1"/>
    </source>
</evidence>
<evidence type="ECO:0000259" key="9">
    <source>
        <dbReference type="Pfam" id="PF00330"/>
    </source>
</evidence>
<dbReference type="PRINTS" id="PR00415">
    <property type="entry name" value="ACONITASE"/>
</dbReference>
<comment type="caution">
    <text evidence="11">The sequence shown here is derived from an EMBL/GenBank/DDBJ whole genome shotgun (WGS) entry which is preliminary data.</text>
</comment>
<reference evidence="11" key="1">
    <citation type="submission" date="2021-11" db="EMBL/GenBank/DDBJ databases">
        <title>Draft genome sequence of Alcaligenes endophyticus type strain CCUG 75668T.</title>
        <authorList>
            <person name="Salva-Serra F."/>
            <person name="Duran R.E."/>
            <person name="Seeger M."/>
            <person name="Moore E.R.B."/>
            <person name="Jaen-Luchoro D."/>
        </authorList>
    </citation>
    <scope>NUCLEOTIDE SEQUENCE</scope>
    <source>
        <strain evidence="11">CCUG 75668</strain>
    </source>
</reference>
<keyword evidence="6 8" id="KW-0411">Iron-sulfur</keyword>
<evidence type="ECO:0000256" key="8">
    <source>
        <dbReference type="RuleBase" id="RU361275"/>
    </source>
</evidence>
<evidence type="ECO:0000313" key="12">
    <source>
        <dbReference type="Proteomes" id="UP001168613"/>
    </source>
</evidence>
<dbReference type="SUPFAM" id="SSF52016">
    <property type="entry name" value="LeuD/IlvD-like"/>
    <property type="match status" value="1"/>
</dbReference>
<feature type="domain" description="Aconitase/3-isopropylmalate dehydratase large subunit alpha/beta/alpha" evidence="9">
    <location>
        <begin position="63"/>
        <end position="554"/>
    </location>
</feature>
<evidence type="ECO:0000256" key="6">
    <source>
        <dbReference type="ARBA" id="ARBA00023014"/>
    </source>
</evidence>
<dbReference type="InterPro" id="IPR001030">
    <property type="entry name" value="Acoase/IPM_deHydtase_lsu_aba"/>
</dbReference>
<evidence type="ECO:0000256" key="3">
    <source>
        <dbReference type="ARBA" id="ARBA00012926"/>
    </source>
</evidence>
<dbReference type="Proteomes" id="UP001168613">
    <property type="component" value="Unassembled WGS sequence"/>
</dbReference>
<keyword evidence="8 11" id="KW-0456">Lyase</keyword>
<organism evidence="11 12">
    <name type="scientific">Alcaligenes endophyticus</name>
    <dbReference type="NCBI Taxonomy" id="1929088"/>
    <lineage>
        <taxon>Bacteria</taxon>
        <taxon>Pseudomonadati</taxon>
        <taxon>Pseudomonadota</taxon>
        <taxon>Betaproteobacteria</taxon>
        <taxon>Burkholderiales</taxon>
        <taxon>Alcaligenaceae</taxon>
        <taxon>Alcaligenes</taxon>
    </lineage>
</organism>
<dbReference type="Gene3D" id="6.10.190.10">
    <property type="match status" value="1"/>
</dbReference>
<protein>
    <recommendedName>
        <fullName evidence="3 8">Aconitate hydratase</fullName>
        <shortName evidence="8">Aconitase</shortName>
        <ecNumber evidence="3 8">4.2.1.3</ecNumber>
    </recommendedName>
</protein>
<evidence type="ECO:0000256" key="5">
    <source>
        <dbReference type="ARBA" id="ARBA00023004"/>
    </source>
</evidence>
<dbReference type="PANTHER" id="PTHR11670">
    <property type="entry name" value="ACONITASE/IRON-RESPONSIVE ELEMENT FAMILY MEMBER"/>
    <property type="match status" value="1"/>
</dbReference>
<keyword evidence="5 8" id="KW-0408">Iron</keyword>
<dbReference type="InterPro" id="IPR006249">
    <property type="entry name" value="Aconitase/IRP2"/>
</dbReference>
<accession>A0ABT8EKY7</accession>
<gene>
    <name evidence="11" type="primary">acnA</name>
    <name evidence="11" type="ORF">LMS43_11735</name>
</gene>
<feature type="domain" description="Aconitase A/isopropylmalate dehydratase small subunit swivel" evidence="10">
    <location>
        <begin position="685"/>
        <end position="812"/>
    </location>
</feature>
<evidence type="ECO:0000259" key="10">
    <source>
        <dbReference type="Pfam" id="PF00694"/>
    </source>
</evidence>
<dbReference type="EC" id="4.2.1.3" evidence="3 8"/>
<dbReference type="Pfam" id="PF00694">
    <property type="entry name" value="Aconitase_C"/>
    <property type="match status" value="1"/>
</dbReference>
<dbReference type="Pfam" id="PF00330">
    <property type="entry name" value="Aconitase"/>
    <property type="match status" value="1"/>
</dbReference>
<evidence type="ECO:0000256" key="4">
    <source>
        <dbReference type="ARBA" id="ARBA00022723"/>
    </source>
</evidence>
<keyword evidence="12" id="KW-1185">Reference proteome</keyword>
<sequence>MKKILHCNDVALRYIDLASTTVKHGTPITQLPYVIRLLLENVLRHQLLGRAIDEIEIRALISWREHISTQLSLHVERVILPDSSGLPVLQDLAALRDAVRERGGDPEKVDTKVPVDVIVDHSLQVDVWGQADAVQRNLDFEFARNEERYRFLKWAQQAFQGLRVFPPGSGIIHQVNLEHLAAVVLTQQIGEEQWVFPDFVIGGDSHTPMINGLGVLGWGVGGIDAESALLGRAYSFPIPDVIGVRLEGAIPALATTTDAALLITQTLRHEGVSGCAVEFFGPGAQQLSVPERATIANMAPEYGATCGFFPVDTHTLEYLRLTGRSSEHITLIQAYCQANHLWADANSPTPGYSRVITIDLSQAQPCMSGPRRPQDRLPLAAIKQDFIDRLHAPTNEGGFNIKVQSSDRLSSNGLTHGRIILAAITSCTNTSNPSVMMTAGLIAKRAREKGLKLPKWVKPSLAPGSRAVTSYLQSAGLLAEMEALGFYVIGYGCTSCGGKSGPLNPEILADAESSDWVLCTVLSGNRNFEGRIHKLAKANYIGSPAMVMAYALAGRIDIDFSQEPIGHAPDGQAVWLHELWPCSTEVATLIHNTVTTQHYHQAWNSPAEGAQQWSELQANQGTFWSWEPESSYLVPPPFFDSSTPTAETIDKTLDKTRVIGLFGDSLTTDHISPSGEIPIHSSAGQYLTELGIAERDFNTYVGRRCNFEVMTRATFDNIRIRNLLTPEREGGWTRYFPDDETMSIYAASRRYIDAGVGTIILAGKEYGTGSSRDWAAKGTALLGIKAVIAKSFERIHRSNLIGMGVCPFSFSAGEGWQELSLDGTETYTFFDAAKNIQLTQKVLVQATHKNGRVVQFWVTPQAYTKAERDLLLQGGIMLSVLNDYLPPTQAQQ</sequence>
<evidence type="ECO:0000256" key="7">
    <source>
        <dbReference type="ARBA" id="ARBA00023501"/>
    </source>
</evidence>